<keyword evidence="13" id="KW-1185">Reference proteome</keyword>
<feature type="compositionally biased region" description="Basic and acidic residues" evidence="10">
    <location>
        <begin position="228"/>
        <end position="239"/>
    </location>
</feature>
<dbReference type="PANTHER" id="PTHR30404">
    <property type="entry name" value="N-ACETYLMURAMOYL-L-ALANINE AMIDASE"/>
    <property type="match status" value="1"/>
</dbReference>
<dbReference type="InterPro" id="IPR021731">
    <property type="entry name" value="AMIN_dom"/>
</dbReference>
<feature type="region of interest" description="Disordered" evidence="10">
    <location>
        <begin position="154"/>
        <end position="192"/>
    </location>
</feature>
<dbReference type="InterPro" id="IPR002508">
    <property type="entry name" value="MurNAc-LAA_cat"/>
</dbReference>
<comment type="similarity">
    <text evidence="3">Belongs to the N-acetylmuramoyl-L-alanine amidase 3 family.</text>
</comment>
<dbReference type="FunFam" id="3.40.630.40:FF:000001">
    <property type="entry name" value="N-acetylmuramoyl-L-alanine amidase"/>
    <property type="match status" value="1"/>
</dbReference>
<dbReference type="Proteomes" id="UP000244892">
    <property type="component" value="Chromosome"/>
</dbReference>
<evidence type="ECO:0000259" key="11">
    <source>
        <dbReference type="SMART" id="SM00646"/>
    </source>
</evidence>
<evidence type="ECO:0000256" key="10">
    <source>
        <dbReference type="SAM" id="MobiDB-lite"/>
    </source>
</evidence>
<feature type="compositionally biased region" description="Basic and acidic residues" evidence="10">
    <location>
        <begin position="247"/>
        <end position="269"/>
    </location>
</feature>
<dbReference type="RefSeq" id="WP_109036823.1">
    <property type="nucleotide sequence ID" value="NZ_CP029210.1"/>
</dbReference>
<sequence length="516" mass="55070">MRERDPAPSPSRRTLLKQAAGGTLIFLLGPKELAWGAELVAVRVWPAQDYTRVTLESDTALNATFFSVDRPNRLVIDIEGLALSSQLKELVRKIRSDDPYIAGVRVGQYKPSVARLVIDLKQAIKPQVFGLAPVAAYQHRLVFDLHPGAPIDPRVALNAGMPDTPASSPNAAPSAPAGTTLPGQQAAASAAQQSPAAVAGMAAQRSSEQAADAMNDALGEFIGGLRRPPVEADRGDTRVATRTLPKPADKDTKPGARAEPRPTAERLEPNEPPPPAADATQRLVIVALDAGHGGEDPGAVGPSGLYEKDVVLAVARKLRTRINALPGMRAMLTRESDYFVPLHERVNKARRVQADLFVSIHADAFMNPEARGASVFALSETGATSAAARWMAKKENAADIVGGVNIKTKDATIMRALLDMSTTAQIKDSLKLGQAVLGHLGKVGRLHKPRVEQAGFAVLKAPDIPSILVETGFISNPEEESKLKDEAYQAQLADALLAGIQRYFARNPPLARNRAL</sequence>
<dbReference type="GO" id="GO:0009253">
    <property type="term" value="P:peptidoglycan catabolic process"/>
    <property type="evidence" value="ECO:0007669"/>
    <property type="project" value="InterPro"/>
</dbReference>
<comment type="catalytic activity">
    <reaction evidence="1">
        <text>Hydrolyzes the link between N-acetylmuramoyl residues and L-amino acid residues in certain cell-wall glycopeptides.</text>
        <dbReference type="EC" id="3.5.1.28"/>
    </reaction>
</comment>
<keyword evidence="5" id="KW-0732">Signal</keyword>
<evidence type="ECO:0000313" key="12">
    <source>
        <dbReference type="EMBL" id="AWI53826.1"/>
    </source>
</evidence>
<proteinExistence type="inferred from homology"/>
<dbReference type="SMART" id="SM00646">
    <property type="entry name" value="Ami_3"/>
    <property type="match status" value="1"/>
</dbReference>
<comment type="subcellular location">
    <subcellularLocation>
        <location evidence="2">Periplasm</location>
    </subcellularLocation>
</comment>
<keyword evidence="8" id="KW-0961">Cell wall biogenesis/degradation</keyword>
<dbReference type="EMBL" id="CP029210">
    <property type="protein sequence ID" value="AWI53826.1"/>
    <property type="molecule type" value="Genomic_DNA"/>
</dbReference>
<accession>A0A2U8FUB3</accession>
<evidence type="ECO:0000256" key="7">
    <source>
        <dbReference type="ARBA" id="ARBA00022801"/>
    </source>
</evidence>
<protein>
    <recommendedName>
        <fullName evidence="9">N-acetylmuramoyl-L-alanine amidase AmiC</fullName>
        <ecNumber evidence="4">3.5.1.28</ecNumber>
    </recommendedName>
</protein>
<dbReference type="KEGG" id="aon:DEH84_10610"/>
<evidence type="ECO:0000256" key="6">
    <source>
        <dbReference type="ARBA" id="ARBA00022764"/>
    </source>
</evidence>
<evidence type="ECO:0000256" key="2">
    <source>
        <dbReference type="ARBA" id="ARBA00004418"/>
    </source>
</evidence>
<evidence type="ECO:0000313" key="13">
    <source>
        <dbReference type="Proteomes" id="UP000244892"/>
    </source>
</evidence>
<dbReference type="Gene3D" id="3.40.630.40">
    <property type="entry name" value="Zn-dependent exopeptidases"/>
    <property type="match status" value="1"/>
</dbReference>
<dbReference type="CDD" id="cd02696">
    <property type="entry name" value="MurNAc-LAA"/>
    <property type="match status" value="1"/>
</dbReference>
<name>A0A2U8FUB3_9BURK</name>
<dbReference type="GO" id="GO:0008745">
    <property type="term" value="F:N-acetylmuramoyl-L-alanine amidase activity"/>
    <property type="evidence" value="ECO:0007669"/>
    <property type="project" value="UniProtKB-EC"/>
</dbReference>
<evidence type="ECO:0000256" key="9">
    <source>
        <dbReference type="ARBA" id="ARBA00074581"/>
    </source>
</evidence>
<gene>
    <name evidence="12" type="ORF">DEH84_10610</name>
</gene>
<dbReference type="AlphaFoldDB" id="A0A2U8FUB3"/>
<evidence type="ECO:0000256" key="5">
    <source>
        <dbReference type="ARBA" id="ARBA00022729"/>
    </source>
</evidence>
<dbReference type="GO" id="GO:0071555">
    <property type="term" value="P:cell wall organization"/>
    <property type="evidence" value="ECO:0007669"/>
    <property type="project" value="UniProtKB-KW"/>
</dbReference>
<evidence type="ECO:0000256" key="4">
    <source>
        <dbReference type="ARBA" id="ARBA00011901"/>
    </source>
</evidence>
<dbReference type="SUPFAM" id="SSF53187">
    <property type="entry name" value="Zn-dependent exopeptidases"/>
    <property type="match status" value="1"/>
</dbReference>
<dbReference type="EC" id="3.5.1.28" evidence="4"/>
<dbReference type="GO" id="GO:0030288">
    <property type="term" value="C:outer membrane-bounded periplasmic space"/>
    <property type="evidence" value="ECO:0007669"/>
    <property type="project" value="TreeGrafter"/>
</dbReference>
<dbReference type="PANTHER" id="PTHR30404:SF0">
    <property type="entry name" value="N-ACETYLMURAMOYL-L-ALANINE AMIDASE AMIC"/>
    <property type="match status" value="1"/>
</dbReference>
<keyword evidence="6" id="KW-0574">Periplasm</keyword>
<dbReference type="Gene3D" id="2.60.40.3500">
    <property type="match status" value="1"/>
</dbReference>
<dbReference type="PROSITE" id="PS51318">
    <property type="entry name" value="TAT"/>
    <property type="match status" value="1"/>
</dbReference>
<keyword evidence="7" id="KW-0378">Hydrolase</keyword>
<organism evidence="12 13">
    <name type="scientific">Aquabacterium olei</name>
    <dbReference type="NCBI Taxonomy" id="1296669"/>
    <lineage>
        <taxon>Bacteria</taxon>
        <taxon>Pseudomonadati</taxon>
        <taxon>Pseudomonadota</taxon>
        <taxon>Betaproteobacteria</taxon>
        <taxon>Burkholderiales</taxon>
        <taxon>Aquabacterium</taxon>
    </lineage>
</organism>
<evidence type="ECO:0000256" key="3">
    <source>
        <dbReference type="ARBA" id="ARBA00010860"/>
    </source>
</evidence>
<feature type="region of interest" description="Disordered" evidence="10">
    <location>
        <begin position="222"/>
        <end position="277"/>
    </location>
</feature>
<evidence type="ECO:0000256" key="1">
    <source>
        <dbReference type="ARBA" id="ARBA00001561"/>
    </source>
</evidence>
<reference evidence="12 13" key="1">
    <citation type="submission" date="2018-05" db="EMBL/GenBank/DDBJ databases">
        <title>complete genome sequence of Aquabacterium olei NBRC 110486.</title>
        <authorList>
            <person name="Tang B."/>
            <person name="Chang J."/>
            <person name="Zhang L."/>
            <person name="Yang H."/>
        </authorList>
    </citation>
    <scope>NUCLEOTIDE SEQUENCE [LARGE SCALE GENOMIC DNA]</scope>
    <source>
        <strain evidence="12 13">NBRC 110486</strain>
    </source>
</reference>
<feature type="domain" description="MurNAc-LAA" evidence="11">
    <location>
        <begin position="346"/>
        <end position="501"/>
    </location>
</feature>
<dbReference type="Pfam" id="PF01520">
    <property type="entry name" value="Amidase_3"/>
    <property type="match status" value="1"/>
</dbReference>
<dbReference type="InterPro" id="IPR006311">
    <property type="entry name" value="TAT_signal"/>
</dbReference>
<dbReference type="InterPro" id="IPR050695">
    <property type="entry name" value="N-acetylmuramoyl_amidase_3"/>
</dbReference>
<dbReference type="OrthoDB" id="9806267at2"/>
<dbReference type="Pfam" id="PF11741">
    <property type="entry name" value="AMIN"/>
    <property type="match status" value="1"/>
</dbReference>
<evidence type="ECO:0000256" key="8">
    <source>
        <dbReference type="ARBA" id="ARBA00023316"/>
    </source>
</evidence>
<feature type="compositionally biased region" description="Low complexity" evidence="10">
    <location>
        <begin position="165"/>
        <end position="192"/>
    </location>
</feature>